<keyword evidence="5" id="KW-1185">Reference proteome</keyword>
<dbReference type="STRING" id="1429083.GCA_001885685_00607"/>
<sequence>MAAKRKASQRGASRYQAPAKKPVPGWIYLAAGIAIGAVIMFLNQLEPGKPAVQRPQPAAKPAPAPKPAEPAKPKYDFYTLLPESEVVVPPGAQPKAEAKKPTDTAPTDGEKTADSEAAKPAKVAQFYLQAGAFRSDAAADKLRAQLLLLGEDVHVESGKVREETWYRVLAGPYKNEAELKQAKQELSAAGFSNLQLQRR</sequence>
<feature type="region of interest" description="Disordered" evidence="1">
    <location>
        <begin position="88"/>
        <end position="118"/>
    </location>
</feature>
<dbReference type="PROSITE" id="PS51724">
    <property type="entry name" value="SPOR"/>
    <property type="match status" value="1"/>
</dbReference>
<keyword evidence="2" id="KW-0472">Membrane</keyword>
<keyword evidence="4" id="KW-0131">Cell cycle</keyword>
<dbReference type="GO" id="GO:0032506">
    <property type="term" value="P:cytokinetic process"/>
    <property type="evidence" value="ECO:0007669"/>
    <property type="project" value="TreeGrafter"/>
</dbReference>
<keyword evidence="2" id="KW-0812">Transmembrane</keyword>
<dbReference type="Gene3D" id="3.30.70.1070">
    <property type="entry name" value="Sporulation related repeat"/>
    <property type="match status" value="1"/>
</dbReference>
<dbReference type="Proteomes" id="UP000185766">
    <property type="component" value="Unassembled WGS sequence"/>
</dbReference>
<evidence type="ECO:0000259" key="3">
    <source>
        <dbReference type="PROSITE" id="PS51724"/>
    </source>
</evidence>
<feature type="region of interest" description="Disordered" evidence="1">
    <location>
        <begin position="49"/>
        <end position="74"/>
    </location>
</feature>
<evidence type="ECO:0000256" key="1">
    <source>
        <dbReference type="SAM" id="MobiDB-lite"/>
    </source>
</evidence>
<accession>A0A1H7F5H2</accession>
<dbReference type="RefSeq" id="WP_074863882.1">
    <property type="nucleotide sequence ID" value="NZ_FOAS01000001.1"/>
</dbReference>
<feature type="compositionally biased region" description="Pro residues" evidence="1">
    <location>
        <begin position="58"/>
        <end position="68"/>
    </location>
</feature>
<keyword evidence="4" id="KW-0132">Cell division</keyword>
<evidence type="ECO:0000313" key="4">
    <source>
        <dbReference type="EMBL" id="SEK18415.1"/>
    </source>
</evidence>
<evidence type="ECO:0000256" key="2">
    <source>
        <dbReference type="SAM" id="Phobius"/>
    </source>
</evidence>
<dbReference type="PANTHER" id="PTHR38687:SF1">
    <property type="entry name" value="CELL DIVISION PROTEIN DEDD"/>
    <property type="match status" value="1"/>
</dbReference>
<dbReference type="InterPro" id="IPR036680">
    <property type="entry name" value="SPOR-like_sf"/>
</dbReference>
<dbReference type="SUPFAM" id="SSF110997">
    <property type="entry name" value="Sporulation related repeat"/>
    <property type="match status" value="1"/>
</dbReference>
<dbReference type="AlphaFoldDB" id="A0A1H7F5H2"/>
<organism evidence="4 5">
    <name type="scientific">Atopomonas hussainii</name>
    <dbReference type="NCBI Taxonomy" id="1429083"/>
    <lineage>
        <taxon>Bacteria</taxon>
        <taxon>Pseudomonadati</taxon>
        <taxon>Pseudomonadota</taxon>
        <taxon>Gammaproteobacteria</taxon>
        <taxon>Pseudomonadales</taxon>
        <taxon>Pseudomonadaceae</taxon>
        <taxon>Atopomonas</taxon>
    </lineage>
</organism>
<dbReference type="GO" id="GO:0042834">
    <property type="term" value="F:peptidoglycan binding"/>
    <property type="evidence" value="ECO:0007669"/>
    <property type="project" value="InterPro"/>
</dbReference>
<proteinExistence type="predicted"/>
<dbReference type="GO" id="GO:0030428">
    <property type="term" value="C:cell septum"/>
    <property type="evidence" value="ECO:0007669"/>
    <property type="project" value="TreeGrafter"/>
</dbReference>
<evidence type="ECO:0000313" key="5">
    <source>
        <dbReference type="Proteomes" id="UP000185766"/>
    </source>
</evidence>
<gene>
    <name evidence="4" type="ORF">SAMN05216214_10112</name>
</gene>
<dbReference type="InterPro" id="IPR052521">
    <property type="entry name" value="Cell_div_SPOR-domain"/>
</dbReference>
<dbReference type="GO" id="GO:0032153">
    <property type="term" value="C:cell division site"/>
    <property type="evidence" value="ECO:0007669"/>
    <property type="project" value="TreeGrafter"/>
</dbReference>
<feature type="transmembrane region" description="Helical" evidence="2">
    <location>
        <begin position="23"/>
        <end position="42"/>
    </location>
</feature>
<dbReference type="EMBL" id="FOAS01000001">
    <property type="protein sequence ID" value="SEK18415.1"/>
    <property type="molecule type" value="Genomic_DNA"/>
</dbReference>
<feature type="domain" description="SPOR" evidence="3">
    <location>
        <begin position="120"/>
        <end position="199"/>
    </location>
</feature>
<dbReference type="InterPro" id="IPR007730">
    <property type="entry name" value="SPOR-like_dom"/>
</dbReference>
<protein>
    <submittedName>
        <fullName evidence="4">Cell division protein FtsN</fullName>
    </submittedName>
</protein>
<reference evidence="4 5" key="1">
    <citation type="submission" date="2016-10" db="EMBL/GenBank/DDBJ databases">
        <authorList>
            <person name="de Groot N.N."/>
        </authorList>
    </citation>
    <scope>NUCLEOTIDE SEQUENCE [LARGE SCALE GENOMIC DNA]</scope>
    <source>
        <strain evidence="4 5">JCM 19513</strain>
    </source>
</reference>
<dbReference type="PANTHER" id="PTHR38687">
    <property type="entry name" value="CELL DIVISION PROTEIN DEDD-RELATED"/>
    <property type="match status" value="1"/>
</dbReference>
<dbReference type="Pfam" id="PF05036">
    <property type="entry name" value="SPOR"/>
    <property type="match status" value="1"/>
</dbReference>
<name>A0A1H7F5H2_9GAMM</name>
<feature type="compositionally biased region" description="Basic and acidic residues" evidence="1">
    <location>
        <begin position="96"/>
        <end position="118"/>
    </location>
</feature>
<keyword evidence="2" id="KW-1133">Transmembrane helix</keyword>